<dbReference type="InterPro" id="IPR007024">
    <property type="entry name" value="BLUF_domain"/>
</dbReference>
<dbReference type="InterPro" id="IPR036046">
    <property type="entry name" value="Acylphosphatase-like_dom_sf"/>
</dbReference>
<dbReference type="Proteomes" id="UP000095087">
    <property type="component" value="Unassembled WGS sequence"/>
</dbReference>
<organism evidence="2 3">
    <name type="scientific">Methyloligella halotolerans</name>
    <dbReference type="NCBI Taxonomy" id="1177755"/>
    <lineage>
        <taxon>Bacteria</taxon>
        <taxon>Pseudomonadati</taxon>
        <taxon>Pseudomonadota</taxon>
        <taxon>Alphaproteobacteria</taxon>
        <taxon>Hyphomicrobiales</taxon>
        <taxon>Hyphomicrobiaceae</taxon>
        <taxon>Methyloligella</taxon>
    </lineage>
</organism>
<dbReference type="Gene3D" id="3.30.70.100">
    <property type="match status" value="1"/>
</dbReference>
<feature type="domain" description="BLUF" evidence="1">
    <location>
        <begin position="2"/>
        <end position="97"/>
    </location>
</feature>
<accession>A0A1E2S2U9</accession>
<evidence type="ECO:0000313" key="2">
    <source>
        <dbReference type="EMBL" id="ODA68846.1"/>
    </source>
</evidence>
<dbReference type="SUPFAM" id="SSF54975">
    <property type="entry name" value="Acylphosphatase/BLUF domain-like"/>
    <property type="match status" value="1"/>
</dbReference>
<dbReference type="PROSITE" id="PS50925">
    <property type="entry name" value="BLUF"/>
    <property type="match status" value="1"/>
</dbReference>
<protein>
    <submittedName>
        <fullName evidence="2">Blue light-and temperature-regulated antirepressor YcgF</fullName>
    </submittedName>
</protein>
<dbReference type="SMART" id="SM01034">
    <property type="entry name" value="BLUF"/>
    <property type="match status" value="1"/>
</dbReference>
<keyword evidence="3" id="KW-1185">Reference proteome</keyword>
<dbReference type="GO" id="GO:0071949">
    <property type="term" value="F:FAD binding"/>
    <property type="evidence" value="ECO:0007669"/>
    <property type="project" value="InterPro"/>
</dbReference>
<dbReference type="Pfam" id="PF04940">
    <property type="entry name" value="BLUF"/>
    <property type="match status" value="1"/>
</dbReference>
<gene>
    <name evidence="2" type="ORF">A7A08_00680</name>
</gene>
<proteinExistence type="predicted"/>
<dbReference type="OrthoDB" id="196105at2"/>
<name>A0A1E2S2U9_9HYPH</name>
<dbReference type="AlphaFoldDB" id="A0A1E2S2U9"/>
<reference evidence="2 3" key="1">
    <citation type="submission" date="2016-07" db="EMBL/GenBank/DDBJ databases">
        <title>Draft genome sequence of Methyloligella halotolerans C2T (VKM B-2706T=CCUG 61687T=DSM 25045T), a halotolerant polyhydroxybutyrate accumulating methylotroph.</title>
        <authorList>
            <person name="Vasilenko O.V."/>
            <person name="Doronina N.V."/>
            <person name="Poroshina M.N."/>
            <person name="Tarlachkov S.V."/>
            <person name="Trotsenko Y.A."/>
        </authorList>
    </citation>
    <scope>NUCLEOTIDE SEQUENCE [LARGE SCALE GENOMIC DNA]</scope>
    <source>
        <strain evidence="2 3">VKM B-2706</strain>
    </source>
</reference>
<sequence length="146" mass="16044">MLYRLAYLSHSLLDKSGTAAGDELHNIMLTARRNNALRHVTGALLCTDRYFAQVLEGKEADVKEIYQVICRDPRHERRTILTAGPIETRQFGRWSMASVASSATAQDALAQVAINLPQALNSEISRTLLSVMADAVTFNGRQAVSA</sequence>
<comment type="caution">
    <text evidence="2">The sequence shown here is derived from an EMBL/GenBank/DDBJ whole genome shotgun (WGS) entry which is preliminary data.</text>
</comment>
<dbReference type="GO" id="GO:0009882">
    <property type="term" value="F:blue light photoreceptor activity"/>
    <property type="evidence" value="ECO:0007669"/>
    <property type="project" value="InterPro"/>
</dbReference>
<evidence type="ECO:0000313" key="3">
    <source>
        <dbReference type="Proteomes" id="UP000095087"/>
    </source>
</evidence>
<dbReference type="STRING" id="1177755.A7A08_00680"/>
<evidence type="ECO:0000259" key="1">
    <source>
        <dbReference type="PROSITE" id="PS50925"/>
    </source>
</evidence>
<dbReference type="EMBL" id="MASI01000001">
    <property type="protein sequence ID" value="ODA68846.1"/>
    <property type="molecule type" value="Genomic_DNA"/>
</dbReference>
<dbReference type="RefSeq" id="WP_069094058.1">
    <property type="nucleotide sequence ID" value="NZ_MASI01000001.1"/>
</dbReference>